<evidence type="ECO:0000313" key="3">
    <source>
        <dbReference type="EMBL" id="MBP2385496.1"/>
    </source>
</evidence>
<keyword evidence="1" id="KW-0862">Zinc</keyword>
<evidence type="ECO:0000259" key="2">
    <source>
        <dbReference type="PROSITE" id="PS50966"/>
    </source>
</evidence>
<dbReference type="Pfam" id="PF04434">
    <property type="entry name" value="SWIM"/>
    <property type="match status" value="1"/>
</dbReference>
<dbReference type="RefSeq" id="WP_209996331.1">
    <property type="nucleotide sequence ID" value="NZ_BAAAJY010000007.1"/>
</dbReference>
<feature type="domain" description="SWIM-type" evidence="2">
    <location>
        <begin position="425"/>
        <end position="463"/>
    </location>
</feature>
<reference evidence="3 4" key="1">
    <citation type="submission" date="2021-03" db="EMBL/GenBank/DDBJ databases">
        <title>Sequencing the genomes of 1000 actinobacteria strains.</title>
        <authorList>
            <person name="Klenk H.-P."/>
        </authorList>
    </citation>
    <scope>NUCLEOTIDE SEQUENCE [LARGE SCALE GENOMIC DNA]</scope>
    <source>
        <strain evidence="3 4">DSM 15797</strain>
    </source>
</reference>
<organism evidence="3 4">
    <name type="scientific">Paeniglutamicibacter kerguelensis</name>
    <dbReference type="NCBI Taxonomy" id="254788"/>
    <lineage>
        <taxon>Bacteria</taxon>
        <taxon>Bacillati</taxon>
        <taxon>Actinomycetota</taxon>
        <taxon>Actinomycetes</taxon>
        <taxon>Micrococcales</taxon>
        <taxon>Micrococcaceae</taxon>
        <taxon>Paeniglutamicibacter</taxon>
    </lineage>
</organism>
<dbReference type="Proteomes" id="UP001296993">
    <property type="component" value="Unassembled WGS sequence"/>
</dbReference>
<protein>
    <recommendedName>
        <fullName evidence="2">SWIM-type domain-containing protein</fullName>
    </recommendedName>
</protein>
<comment type="caution">
    <text evidence="3">The sequence shown here is derived from an EMBL/GenBank/DDBJ whole genome shotgun (WGS) entry which is preliminary data.</text>
</comment>
<accession>A0ABS4XB26</accession>
<sequence length="477" mass="50478">MTAPITEQLYAYGRSSVLHSLDGHPSLRMATSGGLDANLVPSANPYFYSGFPREPMSVAAGFRVVAKVARSRYYVPPGMLTALLRAADPVVTSSPHGLRFESFSACCGVHARLDVAAGALDTEFQASGVTNVDVNPPLRQALAGLRPGEPLHLAVGDDGLRVRTLDAEAVEEKVELPRRWLKGFCEVQASTSAVALRHELGAEDARRFIRSLPRTSPTGSVVWATRAVRSLRLASRPSPGAVCLAGPERLRTLEPLMQFATGLRIYGPESDSGSLPSAGTWVLDLPGARLTLTLSPGKSRGFSGEGGVLHQVSGEAARNNADILAAALAFEPRIDVHRLGLETGLGIARVSDALAVLATSGQIGFDVAEPGYFHRPLPFETGNLLGAHPRLAGAQKLLSLGAVAPLDPASSVAASFTVHSGGNEYVVRLRDGHADSCSCPWFAKHRGGRGPCKHVMAARMHRRDSDPATLGHGRETP</sequence>
<keyword evidence="4" id="KW-1185">Reference proteome</keyword>
<name>A0ABS4XB26_9MICC</name>
<proteinExistence type="predicted"/>
<evidence type="ECO:0000313" key="4">
    <source>
        <dbReference type="Proteomes" id="UP001296993"/>
    </source>
</evidence>
<gene>
    <name evidence="3" type="ORF">JOF47_001007</name>
</gene>
<dbReference type="InterPro" id="IPR007527">
    <property type="entry name" value="Znf_SWIM"/>
</dbReference>
<dbReference type="EMBL" id="JAGIOF010000001">
    <property type="protein sequence ID" value="MBP2385496.1"/>
    <property type="molecule type" value="Genomic_DNA"/>
</dbReference>
<dbReference type="PROSITE" id="PS50966">
    <property type="entry name" value="ZF_SWIM"/>
    <property type="match status" value="1"/>
</dbReference>
<keyword evidence="1" id="KW-0479">Metal-binding</keyword>
<evidence type="ECO:0000256" key="1">
    <source>
        <dbReference type="PROSITE-ProRule" id="PRU00325"/>
    </source>
</evidence>
<keyword evidence="1" id="KW-0863">Zinc-finger</keyword>